<name>A0AAQ4E0V9_AMBAM</name>
<dbReference type="InterPro" id="IPR029312">
    <property type="entry name" value="FANCI_HD2"/>
</dbReference>
<evidence type="ECO:0000313" key="4">
    <source>
        <dbReference type="Proteomes" id="UP001321473"/>
    </source>
</evidence>
<feature type="domain" description="FANCI helical" evidence="2">
    <location>
        <begin position="105"/>
        <end position="191"/>
    </location>
</feature>
<dbReference type="GO" id="GO:0006281">
    <property type="term" value="P:DNA repair"/>
    <property type="evidence" value="ECO:0007669"/>
    <property type="project" value="InterPro"/>
</dbReference>
<reference evidence="3 4" key="1">
    <citation type="journal article" date="2023" name="Arcadia Sci">
        <title>De novo assembly of a long-read Amblyomma americanum tick genome.</title>
        <authorList>
            <person name="Chou S."/>
            <person name="Poskanzer K.E."/>
            <person name="Rollins M."/>
            <person name="Thuy-Boun P.S."/>
        </authorList>
    </citation>
    <scope>NUCLEOTIDE SEQUENCE [LARGE SCALE GENOMIC DNA]</scope>
    <source>
        <strain evidence="3">F_SG_1</strain>
        <tissue evidence="3">Salivary glands</tissue>
    </source>
</reference>
<keyword evidence="4" id="KW-1185">Reference proteome</keyword>
<dbReference type="GO" id="GO:0070182">
    <property type="term" value="F:DNA polymerase binding"/>
    <property type="evidence" value="ECO:0007669"/>
    <property type="project" value="TreeGrafter"/>
</dbReference>
<organism evidence="3 4">
    <name type="scientific">Amblyomma americanum</name>
    <name type="common">Lone star tick</name>
    <dbReference type="NCBI Taxonomy" id="6943"/>
    <lineage>
        <taxon>Eukaryota</taxon>
        <taxon>Metazoa</taxon>
        <taxon>Ecdysozoa</taxon>
        <taxon>Arthropoda</taxon>
        <taxon>Chelicerata</taxon>
        <taxon>Arachnida</taxon>
        <taxon>Acari</taxon>
        <taxon>Parasitiformes</taxon>
        <taxon>Ixodida</taxon>
        <taxon>Ixodoidea</taxon>
        <taxon>Ixodidae</taxon>
        <taxon>Amblyomminae</taxon>
        <taxon>Amblyomma</taxon>
    </lineage>
</organism>
<dbReference type="InterPro" id="IPR026171">
    <property type="entry name" value="FANCI"/>
</dbReference>
<protein>
    <submittedName>
        <fullName evidence="3">Uncharacterized protein</fullName>
    </submittedName>
</protein>
<dbReference type="AlphaFoldDB" id="A0AAQ4E0V9"/>
<dbReference type="EMBL" id="JARKHS020024115">
    <property type="protein sequence ID" value="KAK8768349.1"/>
    <property type="molecule type" value="Genomic_DNA"/>
</dbReference>
<evidence type="ECO:0000259" key="1">
    <source>
        <dbReference type="Pfam" id="PF14676"/>
    </source>
</evidence>
<dbReference type="Pfam" id="PF14680">
    <property type="entry name" value="FANCI_HD2"/>
    <property type="match status" value="1"/>
</dbReference>
<accession>A0AAQ4E0V9</accession>
<dbReference type="Pfam" id="PF14676">
    <property type="entry name" value="FANCI_S2"/>
    <property type="match status" value="1"/>
</dbReference>
<evidence type="ECO:0000313" key="3">
    <source>
        <dbReference type="EMBL" id="KAK8768349.1"/>
    </source>
</evidence>
<proteinExistence type="predicted"/>
<feature type="domain" description="FANCI solenoid 2" evidence="1">
    <location>
        <begin position="2"/>
        <end position="88"/>
    </location>
</feature>
<dbReference type="Proteomes" id="UP001321473">
    <property type="component" value="Unassembled WGS sequence"/>
</dbReference>
<evidence type="ECO:0000259" key="2">
    <source>
        <dbReference type="Pfam" id="PF14680"/>
    </source>
</evidence>
<gene>
    <name evidence="3" type="ORF">V5799_015190</name>
</gene>
<dbReference type="InterPro" id="IPR029315">
    <property type="entry name" value="FANCI_S2"/>
</dbReference>
<dbReference type="PANTHER" id="PTHR21818:SF0">
    <property type="entry name" value="FANCONI ANEMIA GROUP I PROTEIN"/>
    <property type="match status" value="1"/>
</dbReference>
<dbReference type="PANTHER" id="PTHR21818">
    <property type="entry name" value="BC025462 PROTEIN"/>
    <property type="match status" value="1"/>
</dbReference>
<sequence>MDLVVDRFLSKPSAPTEHYFDLLAQMIHASPQLLVQCQAQIKKLLGHLPNMPCHSTVKLLRAATPLIKASSILHDWLMIMLRKLLFYRGGVSQGPVGRFGREADFTLSQRSVQVSQPSDSSSHQSVCMELLGLLNKSLTQQGPLRQLLYQGFPEVIAQNISLMEVVLELFLLQLQKYYDGNDNAYPPLKLS</sequence>
<comment type="caution">
    <text evidence="3">The sequence shown here is derived from an EMBL/GenBank/DDBJ whole genome shotgun (WGS) entry which is preliminary data.</text>
</comment>